<dbReference type="Pfam" id="PF04072">
    <property type="entry name" value="LCM"/>
    <property type="match status" value="1"/>
</dbReference>
<dbReference type="RefSeq" id="WP_372511882.1">
    <property type="nucleotide sequence ID" value="NZ_CSTD01000001.1"/>
</dbReference>
<evidence type="ECO:0000313" key="3">
    <source>
        <dbReference type="EMBL" id="CPR02425.1"/>
    </source>
</evidence>
<evidence type="ECO:0000256" key="2">
    <source>
        <dbReference type="ARBA" id="ARBA00022679"/>
    </source>
</evidence>
<dbReference type="GO" id="GO:0032259">
    <property type="term" value="P:methylation"/>
    <property type="evidence" value="ECO:0007669"/>
    <property type="project" value="UniProtKB-KW"/>
</dbReference>
<dbReference type="PANTHER" id="PTHR43619:SF2">
    <property type="entry name" value="S-ADENOSYL-L-METHIONINE-DEPENDENT METHYLTRANSFERASES SUPERFAMILY PROTEIN"/>
    <property type="match status" value="1"/>
</dbReference>
<dbReference type="GO" id="GO:0008168">
    <property type="term" value="F:methyltransferase activity"/>
    <property type="evidence" value="ECO:0007669"/>
    <property type="project" value="UniProtKB-KW"/>
</dbReference>
<dbReference type="Proteomes" id="UP000198875">
    <property type="component" value="Unassembled WGS sequence"/>
</dbReference>
<dbReference type="SUPFAM" id="SSF53335">
    <property type="entry name" value="S-adenosyl-L-methionine-dependent methyltransferases"/>
    <property type="match status" value="1"/>
</dbReference>
<gene>
    <name evidence="3" type="ORF">BN971_00191</name>
</gene>
<evidence type="ECO:0000313" key="4">
    <source>
        <dbReference type="Proteomes" id="UP000198875"/>
    </source>
</evidence>
<dbReference type="InterPro" id="IPR029063">
    <property type="entry name" value="SAM-dependent_MTases_sf"/>
</dbReference>
<proteinExistence type="predicted"/>
<dbReference type="PIRSF" id="PIRSF028177">
    <property type="entry name" value="Polyketide_synth_Omtfrase_TcmP"/>
    <property type="match status" value="1"/>
</dbReference>
<dbReference type="InterPro" id="IPR007213">
    <property type="entry name" value="Ppm1/Ppm2/Tcmp"/>
</dbReference>
<dbReference type="EMBL" id="CSTD01000001">
    <property type="protein sequence ID" value="CPR02425.1"/>
    <property type="molecule type" value="Genomic_DNA"/>
</dbReference>
<keyword evidence="1 3" id="KW-0489">Methyltransferase</keyword>
<keyword evidence="2 3" id="KW-0808">Transferase</keyword>
<organism evidence="3 4">
    <name type="scientific">Mycobacterium bohemicum DSM 44277</name>
    <dbReference type="NCBI Taxonomy" id="1236609"/>
    <lineage>
        <taxon>Bacteria</taxon>
        <taxon>Bacillati</taxon>
        <taxon>Actinomycetota</taxon>
        <taxon>Actinomycetes</taxon>
        <taxon>Mycobacteriales</taxon>
        <taxon>Mycobacteriaceae</taxon>
        <taxon>Mycobacterium</taxon>
    </lineage>
</organism>
<dbReference type="AlphaFoldDB" id="A0A0U0W3H2"/>
<dbReference type="PANTHER" id="PTHR43619">
    <property type="entry name" value="S-ADENOSYL-L-METHIONINE-DEPENDENT METHYLTRANSFERASE YKTD-RELATED"/>
    <property type="match status" value="1"/>
</dbReference>
<protein>
    <submittedName>
        <fullName evidence="3">O-methyltransferase domain-containing protein</fullName>
    </submittedName>
</protein>
<name>A0A0U0W3H2_MYCBE</name>
<dbReference type="InterPro" id="IPR016874">
    <property type="entry name" value="TcmP-like"/>
</dbReference>
<reference evidence="3 4" key="1">
    <citation type="submission" date="2015-03" db="EMBL/GenBank/DDBJ databases">
        <authorList>
            <person name="Murphy D."/>
        </authorList>
    </citation>
    <scope>NUCLEOTIDE SEQUENCE [LARGE SCALE GENOMIC DNA]</scope>
    <source>
        <strain evidence="3 4">DSM 44277</strain>
    </source>
</reference>
<evidence type="ECO:0000256" key="1">
    <source>
        <dbReference type="ARBA" id="ARBA00022603"/>
    </source>
</evidence>
<accession>A0A0U0W3H2</accession>
<sequence>MPETPKIPIALTGPQETALATLYARALEAEAAEPLLGDPFAGNLVNRIEYDWPKTGITPRNVSAGTVRSVVLDGWARQFLAVHDQAVVLHLGCGLDGRVFRLDPGAGVEWYDVDFPGVIALVDKLYPPREHYHTVGASVTDPAWLAAIPADRPVLLIAEGLTYYLTEDDGVALLRQVVEHFPSGEMQFDVCNWLSIKLQKFNPVISRSGSTLHWAVNEPDDILQAVPGVRLLAAISIFDTDEFKRLPGAAYRALGKVIRTLPGLQNLAQLHRYAF</sequence>
<dbReference type="Gene3D" id="3.40.50.150">
    <property type="entry name" value="Vaccinia Virus protein VP39"/>
    <property type="match status" value="1"/>
</dbReference>